<dbReference type="EMBL" id="JAFCMP010000177">
    <property type="protein sequence ID" value="KAG5184189.1"/>
    <property type="molecule type" value="Genomic_DNA"/>
</dbReference>
<organism evidence="1 2">
    <name type="scientific">Tribonema minus</name>
    <dbReference type="NCBI Taxonomy" id="303371"/>
    <lineage>
        <taxon>Eukaryota</taxon>
        <taxon>Sar</taxon>
        <taxon>Stramenopiles</taxon>
        <taxon>Ochrophyta</taxon>
        <taxon>PX clade</taxon>
        <taxon>Xanthophyceae</taxon>
        <taxon>Tribonematales</taxon>
        <taxon>Tribonemataceae</taxon>
        <taxon>Tribonema</taxon>
    </lineage>
</organism>
<accession>A0A835Z6I2</accession>
<evidence type="ECO:0000313" key="2">
    <source>
        <dbReference type="Proteomes" id="UP000664859"/>
    </source>
</evidence>
<reference evidence="1" key="1">
    <citation type="submission" date="2021-02" db="EMBL/GenBank/DDBJ databases">
        <title>First Annotated Genome of the Yellow-green Alga Tribonema minus.</title>
        <authorList>
            <person name="Mahan K.M."/>
        </authorList>
    </citation>
    <scope>NUCLEOTIDE SEQUENCE</scope>
    <source>
        <strain evidence="1">UTEX B ZZ1240</strain>
    </source>
</reference>
<keyword evidence="2" id="KW-1185">Reference proteome</keyword>
<name>A0A835Z6I2_9STRA</name>
<protein>
    <submittedName>
        <fullName evidence="1">Uncharacterized protein</fullName>
    </submittedName>
</protein>
<sequence length="221" mass="22385">MAVRGYGPPDITLPQRLHAAQVAQAVVAAMRTEITQQDLQAAAASAIERMTERHNGNGATIAQQFLDADAGNALMEALAASTTGGAAPYMLQALTALADYRGSAAQLLAAGAAETIMAAIAKLSLATKAPADSARLSAAGACEAVVEALKCDRSDDRLMALSLKALTALAAAAESHSSAVALSLVEAGACEAATATLNAVLLLPASSSSKVMTQRIRLGWL</sequence>
<dbReference type="AlphaFoldDB" id="A0A835Z6I2"/>
<dbReference type="Proteomes" id="UP000664859">
    <property type="component" value="Unassembled WGS sequence"/>
</dbReference>
<gene>
    <name evidence="1" type="ORF">JKP88DRAFT_315497</name>
</gene>
<proteinExistence type="predicted"/>
<comment type="caution">
    <text evidence="1">The sequence shown here is derived from an EMBL/GenBank/DDBJ whole genome shotgun (WGS) entry which is preliminary data.</text>
</comment>
<evidence type="ECO:0000313" key="1">
    <source>
        <dbReference type="EMBL" id="KAG5184189.1"/>
    </source>
</evidence>